<evidence type="ECO:0000313" key="10">
    <source>
        <dbReference type="Proteomes" id="UP000240206"/>
    </source>
</evidence>
<evidence type="ECO:0000256" key="4">
    <source>
        <dbReference type="ARBA" id="ARBA00037918"/>
    </source>
</evidence>
<keyword evidence="2 9" id="KW-0560">Oxidoreductase</keyword>
<keyword evidence="1" id="KW-0479">Metal-binding</keyword>
<dbReference type="Gene3D" id="3.40.50.1970">
    <property type="match status" value="1"/>
</dbReference>
<organism evidence="9 10">
    <name type="scientific">Synechococcus lacustris str. Tous</name>
    <dbReference type="NCBI Taxonomy" id="1910958"/>
    <lineage>
        <taxon>Bacteria</taxon>
        <taxon>Bacillati</taxon>
        <taxon>Cyanobacteriota</taxon>
        <taxon>Cyanophyceae</taxon>
        <taxon>Synechococcales</taxon>
        <taxon>Synechococcaceae</taxon>
        <taxon>Synechococcus</taxon>
    </lineage>
</organism>
<evidence type="ECO:0000256" key="3">
    <source>
        <dbReference type="ARBA" id="ARBA00023027"/>
    </source>
</evidence>
<feature type="domain" description="Alcohol dehydrogenase iron-type/glycerol dehydrogenase GldA" evidence="8">
    <location>
        <begin position="21"/>
        <end position="139"/>
    </location>
</feature>
<dbReference type="GO" id="GO:0008888">
    <property type="term" value="F:glycerol dehydrogenase (NAD+) activity"/>
    <property type="evidence" value="ECO:0007669"/>
    <property type="project" value="UniProtKB-EC"/>
</dbReference>
<evidence type="ECO:0000256" key="1">
    <source>
        <dbReference type="ARBA" id="ARBA00022723"/>
    </source>
</evidence>
<dbReference type="GO" id="GO:0005829">
    <property type="term" value="C:cytosol"/>
    <property type="evidence" value="ECO:0007669"/>
    <property type="project" value="TreeGrafter"/>
</dbReference>
<dbReference type="PANTHER" id="PTHR43616">
    <property type="entry name" value="GLYCEROL DEHYDROGENASE"/>
    <property type="match status" value="1"/>
</dbReference>
<dbReference type="Proteomes" id="UP000240206">
    <property type="component" value="Unassembled WGS sequence"/>
</dbReference>
<sequence>MAHSKSVVCIHQRPLIVFASPGRYVQGPGATHELGREMQRLGLQGRVLIIAAGTARRELASIWQAVLPPVGIEPIVEAFAGECSNAEIERLVQLAKQLNCNAVIGAGGGKVSDTARAVADELNLPVVITPTLASTDSPC</sequence>
<dbReference type="GO" id="GO:0046872">
    <property type="term" value="F:metal ion binding"/>
    <property type="evidence" value="ECO:0007669"/>
    <property type="project" value="UniProtKB-KW"/>
</dbReference>
<dbReference type="SUPFAM" id="SSF56796">
    <property type="entry name" value="Dehydroquinate synthase-like"/>
    <property type="match status" value="1"/>
</dbReference>
<evidence type="ECO:0000313" key="9">
    <source>
        <dbReference type="EMBL" id="PSI00715.1"/>
    </source>
</evidence>
<comment type="pathway">
    <text evidence="4">Polyol metabolism; glycerol fermentation; glycerone phosphate from glycerol (oxidative route): step 1/2.</text>
</comment>
<evidence type="ECO:0000256" key="6">
    <source>
        <dbReference type="ARBA" id="ARBA00040132"/>
    </source>
</evidence>
<dbReference type="InterPro" id="IPR001670">
    <property type="entry name" value="ADH_Fe/GldA"/>
</dbReference>
<evidence type="ECO:0000256" key="5">
    <source>
        <dbReference type="ARBA" id="ARBA00039147"/>
    </source>
</evidence>
<accession>A0A2P7EBX3</accession>
<keyword evidence="3" id="KW-0520">NAD</keyword>
<feature type="non-terminal residue" evidence="9">
    <location>
        <position position="139"/>
    </location>
</feature>
<dbReference type="InterPro" id="IPR016205">
    <property type="entry name" value="Glycerol_DH"/>
</dbReference>
<comment type="caution">
    <text evidence="9">The sequence shown here is derived from an EMBL/GenBank/DDBJ whole genome shotgun (WGS) entry which is preliminary data.</text>
</comment>
<dbReference type="AlphaFoldDB" id="A0A2P7EBX3"/>
<dbReference type="RefSeq" id="WP_117434649.1">
    <property type="nucleotide sequence ID" value="NZ_PXVC01000083.1"/>
</dbReference>
<reference evidence="10" key="1">
    <citation type="submission" date="2018-03" db="EMBL/GenBank/DDBJ databases">
        <title>Ecological and genomic features of two cosmopolitan and abundant freshwater picocyanobacteria.</title>
        <authorList>
            <person name="Cabello-Yeves P.J."/>
            <person name="Picazo A."/>
            <person name="Camacho A."/>
            <person name="Callieri C."/>
            <person name="Rosselli R."/>
            <person name="Roda-Garcia J."/>
            <person name="Coutinho F.H."/>
            <person name="Rodriguez-Valera F."/>
        </authorList>
    </citation>
    <scope>NUCLEOTIDE SEQUENCE [LARGE SCALE GENOMIC DNA]</scope>
    <source>
        <strain evidence="10">Tous</strain>
    </source>
</reference>
<dbReference type="Pfam" id="PF00465">
    <property type="entry name" value="Fe-ADH"/>
    <property type="match status" value="1"/>
</dbReference>
<dbReference type="EC" id="1.1.1.6" evidence="5"/>
<dbReference type="EMBL" id="PXVC01000083">
    <property type="protein sequence ID" value="PSI00715.1"/>
    <property type="molecule type" value="Genomic_DNA"/>
</dbReference>
<evidence type="ECO:0000256" key="2">
    <source>
        <dbReference type="ARBA" id="ARBA00023002"/>
    </source>
</evidence>
<comment type="catalytic activity">
    <reaction evidence="7">
        <text>glycerol + NAD(+) = dihydroxyacetone + NADH + H(+)</text>
        <dbReference type="Rhea" id="RHEA:13769"/>
        <dbReference type="ChEBI" id="CHEBI:15378"/>
        <dbReference type="ChEBI" id="CHEBI:16016"/>
        <dbReference type="ChEBI" id="CHEBI:17754"/>
        <dbReference type="ChEBI" id="CHEBI:57540"/>
        <dbReference type="ChEBI" id="CHEBI:57945"/>
        <dbReference type="EC" id="1.1.1.6"/>
    </reaction>
</comment>
<dbReference type="PANTHER" id="PTHR43616:SF5">
    <property type="entry name" value="GLYCEROL DEHYDROGENASE 1"/>
    <property type="match status" value="1"/>
</dbReference>
<evidence type="ECO:0000256" key="7">
    <source>
        <dbReference type="ARBA" id="ARBA00049006"/>
    </source>
</evidence>
<keyword evidence="10" id="KW-1185">Reference proteome</keyword>
<protein>
    <recommendedName>
        <fullName evidence="6">Glycerol dehydrogenase</fullName>
        <ecNumber evidence="5">1.1.1.6</ecNumber>
    </recommendedName>
</protein>
<gene>
    <name evidence="9" type="primary">gldA</name>
    <name evidence="9" type="ORF">C7K08_11720</name>
</gene>
<proteinExistence type="predicted"/>
<evidence type="ECO:0000259" key="8">
    <source>
        <dbReference type="Pfam" id="PF00465"/>
    </source>
</evidence>
<name>A0A2P7EBX3_9SYNE</name>